<feature type="compositionally biased region" description="Basic and acidic residues" evidence="1">
    <location>
        <begin position="1"/>
        <end position="13"/>
    </location>
</feature>
<feature type="compositionally biased region" description="Basic and acidic residues" evidence="1">
    <location>
        <begin position="59"/>
        <end position="77"/>
    </location>
</feature>
<gene>
    <name evidence="2" type="ORF">PLEPLA_LOCUS33816</name>
</gene>
<protein>
    <submittedName>
        <fullName evidence="2">Uncharacterized protein</fullName>
    </submittedName>
</protein>
<accession>A0A9N7Z1D1</accession>
<dbReference type="Proteomes" id="UP001153269">
    <property type="component" value="Unassembled WGS sequence"/>
</dbReference>
<feature type="region of interest" description="Disordered" evidence="1">
    <location>
        <begin position="1"/>
        <end position="94"/>
    </location>
</feature>
<evidence type="ECO:0000313" key="2">
    <source>
        <dbReference type="EMBL" id="CAB1446074.1"/>
    </source>
</evidence>
<keyword evidence="3" id="KW-1185">Reference proteome</keyword>
<organism evidence="2 3">
    <name type="scientific">Pleuronectes platessa</name>
    <name type="common">European plaice</name>
    <dbReference type="NCBI Taxonomy" id="8262"/>
    <lineage>
        <taxon>Eukaryota</taxon>
        <taxon>Metazoa</taxon>
        <taxon>Chordata</taxon>
        <taxon>Craniata</taxon>
        <taxon>Vertebrata</taxon>
        <taxon>Euteleostomi</taxon>
        <taxon>Actinopterygii</taxon>
        <taxon>Neopterygii</taxon>
        <taxon>Teleostei</taxon>
        <taxon>Neoteleostei</taxon>
        <taxon>Acanthomorphata</taxon>
        <taxon>Carangaria</taxon>
        <taxon>Pleuronectiformes</taxon>
        <taxon>Pleuronectoidei</taxon>
        <taxon>Pleuronectidae</taxon>
        <taxon>Pleuronectes</taxon>
    </lineage>
</organism>
<evidence type="ECO:0000256" key="1">
    <source>
        <dbReference type="SAM" id="MobiDB-lite"/>
    </source>
</evidence>
<feature type="compositionally biased region" description="Low complexity" evidence="1">
    <location>
        <begin position="78"/>
        <end position="91"/>
    </location>
</feature>
<evidence type="ECO:0000313" key="3">
    <source>
        <dbReference type="Proteomes" id="UP001153269"/>
    </source>
</evidence>
<dbReference type="EMBL" id="CADEAL010003879">
    <property type="protein sequence ID" value="CAB1446074.1"/>
    <property type="molecule type" value="Genomic_DNA"/>
</dbReference>
<sequence>MQIEKESEVKMEIQRGNVASVPPEQSDWPSASVKRQEEEEEEEKISEEQIQATEIPWQLDRDEGRHRLDPRVLREPDSCPSDSCPSDSCPSAGCGTKQQFIAPEQRGCRGSCLTRD</sequence>
<name>A0A9N7Z1D1_PLEPL</name>
<reference evidence="2" key="1">
    <citation type="submission" date="2020-03" db="EMBL/GenBank/DDBJ databases">
        <authorList>
            <person name="Weist P."/>
        </authorList>
    </citation>
    <scope>NUCLEOTIDE SEQUENCE</scope>
</reference>
<comment type="caution">
    <text evidence="2">The sequence shown here is derived from an EMBL/GenBank/DDBJ whole genome shotgun (WGS) entry which is preliminary data.</text>
</comment>
<proteinExistence type="predicted"/>
<dbReference type="AlphaFoldDB" id="A0A9N7Z1D1"/>